<dbReference type="PANTHER" id="PTHR33164:SF5">
    <property type="entry name" value="ORGANIC HYDROPEROXIDE RESISTANCE TRANSCRIPTIONAL REGULATOR"/>
    <property type="match status" value="1"/>
</dbReference>
<reference evidence="7 8" key="1">
    <citation type="submission" date="2016-10" db="EMBL/GenBank/DDBJ databases">
        <authorList>
            <person name="de Groot N.N."/>
        </authorList>
    </citation>
    <scope>NUCLEOTIDE SEQUENCE [LARGE SCALE GENOMIC DNA]</scope>
    <source>
        <strain evidence="8">L7-484,KACC 16230,DSM 25025</strain>
    </source>
</reference>
<dbReference type="RefSeq" id="WP_090673220.1">
    <property type="nucleotide sequence ID" value="NZ_FNIT01000004.1"/>
</dbReference>
<dbReference type="Gene3D" id="1.10.10.10">
    <property type="entry name" value="Winged helix-like DNA-binding domain superfamily/Winged helix DNA-binding domain"/>
    <property type="match status" value="1"/>
</dbReference>
<dbReference type="InterPro" id="IPR039422">
    <property type="entry name" value="MarR/SlyA-like"/>
</dbReference>
<sequence>MTRSASAIPLDDQLCFSLYGASMAVGRAYKPLLDRMGITYPQYLLLSALGEEDERSIGAIADRLMLESSTITPLVKRLAAAGLVDRERNPQNERQVIVRLTQAGRALLAECACLGERLVSAANRPVTDLARLNEEVRTLRDALDASLARG</sequence>
<evidence type="ECO:0000256" key="2">
    <source>
        <dbReference type="ARBA" id="ARBA00022490"/>
    </source>
</evidence>
<evidence type="ECO:0000259" key="6">
    <source>
        <dbReference type="PROSITE" id="PS50995"/>
    </source>
</evidence>
<dbReference type="InterPro" id="IPR000835">
    <property type="entry name" value="HTH_MarR-typ"/>
</dbReference>
<proteinExistence type="predicted"/>
<evidence type="ECO:0000256" key="5">
    <source>
        <dbReference type="ARBA" id="ARBA00023163"/>
    </source>
</evidence>
<name>A0A1H0HVL8_9HYPH</name>
<dbReference type="Proteomes" id="UP000198793">
    <property type="component" value="Unassembled WGS sequence"/>
</dbReference>
<keyword evidence="4 7" id="KW-0238">DNA-binding</keyword>
<organism evidence="7 8">
    <name type="scientific">Aureimonas jatrophae</name>
    <dbReference type="NCBI Taxonomy" id="1166073"/>
    <lineage>
        <taxon>Bacteria</taxon>
        <taxon>Pseudomonadati</taxon>
        <taxon>Pseudomonadota</taxon>
        <taxon>Alphaproteobacteria</taxon>
        <taxon>Hyphomicrobiales</taxon>
        <taxon>Aurantimonadaceae</taxon>
        <taxon>Aureimonas</taxon>
    </lineage>
</organism>
<comment type="subcellular location">
    <subcellularLocation>
        <location evidence="1">Cytoplasm</location>
    </subcellularLocation>
</comment>
<dbReference type="AlphaFoldDB" id="A0A1H0HVL8"/>
<dbReference type="InterPro" id="IPR036390">
    <property type="entry name" value="WH_DNA-bd_sf"/>
</dbReference>
<dbReference type="InterPro" id="IPR055166">
    <property type="entry name" value="Transc_reg_Sar_Rot_HTH"/>
</dbReference>
<dbReference type="OrthoDB" id="9806864at2"/>
<keyword evidence="5" id="KW-0804">Transcription</keyword>
<dbReference type="PROSITE" id="PS50995">
    <property type="entry name" value="HTH_MARR_2"/>
    <property type="match status" value="1"/>
</dbReference>
<evidence type="ECO:0000313" key="8">
    <source>
        <dbReference type="Proteomes" id="UP000198793"/>
    </source>
</evidence>
<dbReference type="GO" id="GO:0006950">
    <property type="term" value="P:response to stress"/>
    <property type="evidence" value="ECO:0007669"/>
    <property type="project" value="TreeGrafter"/>
</dbReference>
<dbReference type="PANTHER" id="PTHR33164">
    <property type="entry name" value="TRANSCRIPTIONAL REGULATOR, MARR FAMILY"/>
    <property type="match status" value="1"/>
</dbReference>
<dbReference type="SMART" id="SM00347">
    <property type="entry name" value="HTH_MARR"/>
    <property type="match status" value="1"/>
</dbReference>
<dbReference type="SUPFAM" id="SSF46785">
    <property type="entry name" value="Winged helix' DNA-binding domain"/>
    <property type="match status" value="1"/>
</dbReference>
<dbReference type="EMBL" id="FNIT01000004">
    <property type="protein sequence ID" value="SDO23203.1"/>
    <property type="molecule type" value="Genomic_DNA"/>
</dbReference>
<evidence type="ECO:0000313" key="7">
    <source>
        <dbReference type="EMBL" id="SDO23203.1"/>
    </source>
</evidence>
<gene>
    <name evidence="7" type="ORF">SAMN05192530_104307</name>
</gene>
<dbReference type="Pfam" id="PF22381">
    <property type="entry name" value="Staph_reg_Sar_Rot"/>
    <property type="match status" value="1"/>
</dbReference>
<keyword evidence="8" id="KW-1185">Reference proteome</keyword>
<keyword evidence="2" id="KW-0963">Cytoplasm</keyword>
<protein>
    <submittedName>
        <fullName evidence="7">DNA-binding transcriptional regulator, MarR family</fullName>
    </submittedName>
</protein>
<accession>A0A1H0HVL8</accession>
<dbReference type="GO" id="GO:0003677">
    <property type="term" value="F:DNA binding"/>
    <property type="evidence" value="ECO:0007669"/>
    <property type="project" value="UniProtKB-KW"/>
</dbReference>
<dbReference type="InterPro" id="IPR036388">
    <property type="entry name" value="WH-like_DNA-bd_sf"/>
</dbReference>
<dbReference type="GO" id="GO:0005737">
    <property type="term" value="C:cytoplasm"/>
    <property type="evidence" value="ECO:0007669"/>
    <property type="project" value="UniProtKB-SubCell"/>
</dbReference>
<keyword evidence="3" id="KW-0805">Transcription regulation</keyword>
<dbReference type="STRING" id="1166073.SAMN05192530_104307"/>
<dbReference type="GO" id="GO:0003700">
    <property type="term" value="F:DNA-binding transcription factor activity"/>
    <property type="evidence" value="ECO:0007669"/>
    <property type="project" value="InterPro"/>
</dbReference>
<evidence type="ECO:0000256" key="3">
    <source>
        <dbReference type="ARBA" id="ARBA00023015"/>
    </source>
</evidence>
<feature type="domain" description="HTH marR-type" evidence="6">
    <location>
        <begin position="11"/>
        <end position="148"/>
    </location>
</feature>
<evidence type="ECO:0000256" key="1">
    <source>
        <dbReference type="ARBA" id="ARBA00004496"/>
    </source>
</evidence>
<evidence type="ECO:0000256" key="4">
    <source>
        <dbReference type="ARBA" id="ARBA00023125"/>
    </source>
</evidence>